<evidence type="ECO:0000313" key="6">
    <source>
        <dbReference type="Proteomes" id="UP001149813"/>
    </source>
</evidence>
<reference evidence="5" key="1">
    <citation type="submission" date="2022-07" db="EMBL/GenBank/DDBJ databases">
        <title>Phylogenomic reconstructions and comparative analyses of Kickxellomycotina fungi.</title>
        <authorList>
            <person name="Reynolds N.K."/>
            <person name="Stajich J.E."/>
            <person name="Barry K."/>
            <person name="Grigoriev I.V."/>
            <person name="Crous P."/>
            <person name="Smith M.E."/>
        </authorList>
    </citation>
    <scope>NUCLEOTIDE SEQUENCE</scope>
    <source>
        <strain evidence="5">NBRC 32514</strain>
    </source>
</reference>
<evidence type="ECO:0000256" key="2">
    <source>
        <dbReference type="ARBA" id="ARBA00006425"/>
    </source>
</evidence>
<dbReference type="SUPFAM" id="SSF47694">
    <property type="entry name" value="Cytochrome c oxidase subunit h"/>
    <property type="match status" value="1"/>
</dbReference>
<feature type="non-terminal residue" evidence="5">
    <location>
        <position position="82"/>
    </location>
</feature>
<accession>A0A9W8CP38</accession>
<evidence type="ECO:0000256" key="4">
    <source>
        <dbReference type="ARBA" id="ARBA00023157"/>
    </source>
</evidence>
<name>A0A9W8CP38_9FUNG</name>
<dbReference type="Proteomes" id="UP001149813">
    <property type="component" value="Unassembled WGS sequence"/>
</dbReference>
<keyword evidence="3" id="KW-0496">Mitochondrion</keyword>
<dbReference type="PANTHER" id="PTHR47677:SF1">
    <property type="entry name" value="CYTOCHROME C OXIDASE ASSEMBLY FACTOR 6"/>
    <property type="match status" value="1"/>
</dbReference>
<gene>
    <name evidence="5" type="ORF">LPJ53_006373</name>
</gene>
<keyword evidence="6" id="KW-1185">Reference proteome</keyword>
<keyword evidence="4" id="KW-1015">Disulfide bond</keyword>
<dbReference type="OrthoDB" id="5545577at2759"/>
<sequence>MSSNATSSHSTATPTRAERKACHAKRDAYFACLDSNNIMLPEQRGTLCEDLRQAMYKGCPEVWANYFEQLREMQKKKELAYN</sequence>
<protein>
    <submittedName>
        <fullName evidence="5">Uncharacterized protein</fullName>
    </submittedName>
</protein>
<dbReference type="InterPro" id="IPR048280">
    <property type="entry name" value="COX6B-like"/>
</dbReference>
<organism evidence="5 6">
    <name type="scientific">Coemansia erecta</name>
    <dbReference type="NCBI Taxonomy" id="147472"/>
    <lineage>
        <taxon>Eukaryota</taxon>
        <taxon>Fungi</taxon>
        <taxon>Fungi incertae sedis</taxon>
        <taxon>Zoopagomycota</taxon>
        <taxon>Kickxellomycotina</taxon>
        <taxon>Kickxellomycetes</taxon>
        <taxon>Kickxellales</taxon>
        <taxon>Kickxellaceae</taxon>
        <taxon>Coemansia</taxon>
    </lineage>
</organism>
<dbReference type="EMBL" id="JANBOJ010000712">
    <property type="protein sequence ID" value="KAJ1718693.1"/>
    <property type="molecule type" value="Genomic_DNA"/>
</dbReference>
<evidence type="ECO:0000256" key="3">
    <source>
        <dbReference type="ARBA" id="ARBA00023128"/>
    </source>
</evidence>
<dbReference type="Pfam" id="PF02297">
    <property type="entry name" value="COX6B"/>
    <property type="match status" value="1"/>
</dbReference>
<dbReference type="Gene3D" id="1.10.10.140">
    <property type="entry name" value="Cytochrome c oxidase, subunit VIb"/>
    <property type="match status" value="1"/>
</dbReference>
<comment type="similarity">
    <text evidence="2">Belongs to the cytochrome c oxidase subunit 6B family.</text>
</comment>
<evidence type="ECO:0000313" key="5">
    <source>
        <dbReference type="EMBL" id="KAJ1718693.1"/>
    </source>
</evidence>
<dbReference type="InterPro" id="IPR048281">
    <property type="entry name" value="COA6_fun"/>
</dbReference>
<comment type="subcellular location">
    <subcellularLocation>
        <location evidence="1">Mitochondrion</location>
    </subcellularLocation>
</comment>
<dbReference type="PANTHER" id="PTHR47677">
    <property type="entry name" value="CYTOCHROME C OXIDASE ASSEMBLY FACTOR 6"/>
    <property type="match status" value="1"/>
</dbReference>
<dbReference type="InterPro" id="IPR036549">
    <property type="entry name" value="CX6/COA6-like_sf"/>
</dbReference>
<dbReference type="AlphaFoldDB" id="A0A9W8CP38"/>
<evidence type="ECO:0000256" key="1">
    <source>
        <dbReference type="ARBA" id="ARBA00004173"/>
    </source>
</evidence>
<comment type="caution">
    <text evidence="5">The sequence shown here is derived from an EMBL/GenBank/DDBJ whole genome shotgun (WGS) entry which is preliminary data.</text>
</comment>
<proteinExistence type="inferred from homology"/>
<dbReference type="GO" id="GO:0005739">
    <property type="term" value="C:mitochondrion"/>
    <property type="evidence" value="ECO:0007669"/>
    <property type="project" value="UniProtKB-SubCell"/>
</dbReference>